<accession>A0A1J5SK83</accession>
<dbReference type="InterPro" id="IPR053145">
    <property type="entry name" value="AB_hydrolase_Est10"/>
</dbReference>
<gene>
    <name evidence="2" type="ORF">GALL_95150</name>
</gene>
<dbReference type="GO" id="GO:0052689">
    <property type="term" value="F:carboxylic ester hydrolase activity"/>
    <property type="evidence" value="ECO:0007669"/>
    <property type="project" value="TreeGrafter"/>
</dbReference>
<dbReference type="Gene3D" id="3.40.50.1820">
    <property type="entry name" value="alpha/beta hydrolase"/>
    <property type="match status" value="1"/>
</dbReference>
<name>A0A1J5SK83_9ZZZZ</name>
<dbReference type="PANTHER" id="PTHR43265">
    <property type="entry name" value="ESTERASE ESTD"/>
    <property type="match status" value="1"/>
</dbReference>
<dbReference type="Pfam" id="PF12146">
    <property type="entry name" value="Hydrolase_4"/>
    <property type="match status" value="1"/>
</dbReference>
<dbReference type="InterPro" id="IPR029058">
    <property type="entry name" value="AB_hydrolase_fold"/>
</dbReference>
<dbReference type="AlphaFoldDB" id="A0A1J5SK83"/>
<dbReference type="EMBL" id="MLJW01000032">
    <property type="protein sequence ID" value="OIR08347.1"/>
    <property type="molecule type" value="Genomic_DNA"/>
</dbReference>
<protein>
    <submittedName>
        <fullName evidence="2">Alpha/beta hydrolase family protein</fullName>
    </submittedName>
</protein>
<sequence>MKKLIALIIAASIFTIVSAQNIPAEKVVSVNIKGVAIEGTLLSNSVNQKLVIIIAGSGPTDRNGNSIAGIKCDTYKMMAEELAKSNIASFRYDKRGIAKSAVKNLKENELTFDDYINDAIAIFNYLKDSSGFSKIYFAGHSEGSLIGMIASQKTNAKGYISIAGAGRPIDEILTEQISKQSPVIGKQTDSMLQVLKTKNRLDSVPPYLFSLFRPSIQPYMVSWMKYNPTVEITKLKCPILILQGTCDIQVKTIDAENLYNADRKAKLVVIPAMTHVLKDAGENCNDKNLKTYHDPTMPLNAQFSKELISFIEAN</sequence>
<proteinExistence type="predicted"/>
<comment type="caution">
    <text evidence="2">The sequence shown here is derived from an EMBL/GenBank/DDBJ whole genome shotgun (WGS) entry which is preliminary data.</text>
</comment>
<feature type="domain" description="Serine aminopeptidase S33" evidence="1">
    <location>
        <begin position="72"/>
        <end position="174"/>
    </location>
</feature>
<keyword evidence="2" id="KW-0378">Hydrolase</keyword>
<evidence type="ECO:0000259" key="1">
    <source>
        <dbReference type="Pfam" id="PF12146"/>
    </source>
</evidence>
<dbReference type="SUPFAM" id="SSF53474">
    <property type="entry name" value="alpha/beta-Hydrolases"/>
    <property type="match status" value="1"/>
</dbReference>
<organism evidence="2">
    <name type="scientific">mine drainage metagenome</name>
    <dbReference type="NCBI Taxonomy" id="410659"/>
    <lineage>
        <taxon>unclassified sequences</taxon>
        <taxon>metagenomes</taxon>
        <taxon>ecological metagenomes</taxon>
    </lineage>
</organism>
<reference evidence="2" key="1">
    <citation type="submission" date="2016-10" db="EMBL/GenBank/DDBJ databases">
        <title>Sequence of Gallionella enrichment culture.</title>
        <authorList>
            <person name="Poehlein A."/>
            <person name="Muehling M."/>
            <person name="Daniel R."/>
        </authorList>
    </citation>
    <scope>NUCLEOTIDE SEQUENCE</scope>
</reference>
<evidence type="ECO:0000313" key="2">
    <source>
        <dbReference type="EMBL" id="OIR08347.1"/>
    </source>
</evidence>
<dbReference type="PANTHER" id="PTHR43265:SF1">
    <property type="entry name" value="ESTERASE ESTD"/>
    <property type="match status" value="1"/>
</dbReference>
<dbReference type="InterPro" id="IPR022742">
    <property type="entry name" value="Hydrolase_4"/>
</dbReference>